<dbReference type="AlphaFoldDB" id="A0A8U0HU36"/>
<dbReference type="EMBL" id="CP096659">
    <property type="protein sequence ID" value="UPV74575.1"/>
    <property type="molecule type" value="Genomic_DNA"/>
</dbReference>
<keyword evidence="1" id="KW-0812">Transmembrane</keyword>
<dbReference type="KEGG" id="halx:M0R89_00555"/>
<feature type="transmembrane region" description="Helical" evidence="1">
    <location>
        <begin position="15"/>
        <end position="37"/>
    </location>
</feature>
<dbReference type="GeneID" id="73043907"/>
<evidence type="ECO:0000256" key="1">
    <source>
        <dbReference type="SAM" id="Phobius"/>
    </source>
</evidence>
<reference evidence="2 3" key="1">
    <citation type="submission" date="2022-04" db="EMBL/GenBank/DDBJ databases">
        <title>Diverse halophilic archaea isolated from saline environments.</title>
        <authorList>
            <person name="Cui H.-L."/>
        </authorList>
    </citation>
    <scope>NUCLEOTIDE SEQUENCE [LARGE SCALE GENOMIC DNA]</scope>
    <source>
        <strain evidence="2 3">XZYJT49</strain>
    </source>
</reference>
<evidence type="ECO:0000313" key="3">
    <source>
        <dbReference type="Proteomes" id="UP000830729"/>
    </source>
</evidence>
<dbReference type="RefSeq" id="WP_248650620.1">
    <property type="nucleotide sequence ID" value="NZ_CP096659.1"/>
</dbReference>
<keyword evidence="3" id="KW-1185">Reference proteome</keyword>
<name>A0A8U0HU36_9EURY</name>
<keyword evidence="1" id="KW-0472">Membrane</keyword>
<dbReference type="Proteomes" id="UP000830729">
    <property type="component" value="Chromosome"/>
</dbReference>
<evidence type="ECO:0000313" key="2">
    <source>
        <dbReference type="EMBL" id="UPV74575.1"/>
    </source>
</evidence>
<gene>
    <name evidence="2" type="ORF">M0R89_00555</name>
</gene>
<protein>
    <submittedName>
        <fullName evidence="2">Uncharacterized protein</fullName>
    </submittedName>
</protein>
<accession>A0A8U0HU36</accession>
<proteinExistence type="predicted"/>
<keyword evidence="1" id="KW-1133">Transmembrane helix</keyword>
<organism evidence="2 3">
    <name type="scientific">Halorussus limi</name>
    <dbReference type="NCBI Taxonomy" id="2938695"/>
    <lineage>
        <taxon>Archaea</taxon>
        <taxon>Methanobacteriati</taxon>
        <taxon>Methanobacteriota</taxon>
        <taxon>Stenosarchaea group</taxon>
        <taxon>Halobacteria</taxon>
        <taxon>Halobacteriales</taxon>
        <taxon>Haladaptataceae</taxon>
        <taxon>Halorussus</taxon>
    </lineage>
</organism>
<sequence length="59" mass="6398">MFFLLSFVFSILDDFLKPIIAIVALVLIAQIAGIDVISMATGAVESFIEQQVQEAISPL</sequence>